<evidence type="ECO:0000313" key="2">
    <source>
        <dbReference type="Proteomes" id="UP000706525"/>
    </source>
</evidence>
<sequence>MSVTIDNETADLIRTIVGFAERSGEEYKHTRELTATSQSSCMTIRVPTALLNRIRELGNAMATVPAAR</sequence>
<organism evidence="1 2">
    <name type="scientific">Cupriavidus pampae</name>
    <dbReference type="NCBI Taxonomy" id="659251"/>
    <lineage>
        <taxon>Bacteria</taxon>
        <taxon>Pseudomonadati</taxon>
        <taxon>Pseudomonadota</taxon>
        <taxon>Betaproteobacteria</taxon>
        <taxon>Burkholderiales</taxon>
        <taxon>Burkholderiaceae</taxon>
        <taxon>Cupriavidus</taxon>
    </lineage>
</organism>
<gene>
    <name evidence="1" type="ORF">LMG32289_05513</name>
</gene>
<comment type="caution">
    <text evidence="1">The sequence shown here is derived from an EMBL/GenBank/DDBJ whole genome shotgun (WGS) entry which is preliminary data.</text>
</comment>
<accession>A0ABN7ZDT3</accession>
<dbReference type="RefSeq" id="WP_223994153.1">
    <property type="nucleotide sequence ID" value="NZ_CAJZAG010000012.1"/>
</dbReference>
<proteinExistence type="predicted"/>
<keyword evidence="2" id="KW-1185">Reference proteome</keyword>
<dbReference type="EMBL" id="CAJZAG010000012">
    <property type="protein sequence ID" value="CAG9184112.1"/>
    <property type="molecule type" value="Genomic_DNA"/>
</dbReference>
<reference evidence="1 2" key="1">
    <citation type="submission" date="2021-08" db="EMBL/GenBank/DDBJ databases">
        <authorList>
            <person name="Peeters C."/>
        </authorList>
    </citation>
    <scope>NUCLEOTIDE SEQUENCE [LARGE SCALE GENOMIC DNA]</scope>
    <source>
        <strain evidence="1 2">LMG 32289</strain>
    </source>
</reference>
<dbReference type="Proteomes" id="UP000706525">
    <property type="component" value="Unassembled WGS sequence"/>
</dbReference>
<protein>
    <submittedName>
        <fullName evidence="1">Uncharacterized protein</fullName>
    </submittedName>
</protein>
<name>A0ABN7ZDT3_9BURK</name>
<evidence type="ECO:0000313" key="1">
    <source>
        <dbReference type="EMBL" id="CAG9184112.1"/>
    </source>
</evidence>